<evidence type="ECO:0000256" key="6">
    <source>
        <dbReference type="RuleBase" id="RU003557"/>
    </source>
</evidence>
<dbReference type="EMBL" id="LJJB01000007">
    <property type="protein sequence ID" value="KQL49699.1"/>
    <property type="molecule type" value="Genomic_DNA"/>
</dbReference>
<reference evidence="9 10" key="1">
    <citation type="submission" date="2015-09" db="EMBL/GenBank/DDBJ databases">
        <title>Genome sequencing project for genomic taxonomy and phylogenomics of Bacillus-like bacteria.</title>
        <authorList>
            <person name="Liu B."/>
            <person name="Wang J."/>
            <person name="Zhu Y."/>
            <person name="Liu G."/>
            <person name="Chen Q."/>
            <person name="Chen Z."/>
            <person name="Lan J."/>
            <person name="Che J."/>
            <person name="Ge C."/>
            <person name="Shi H."/>
            <person name="Pan Z."/>
            <person name="Liu X."/>
        </authorList>
    </citation>
    <scope>NUCLEOTIDE SEQUENCE [LARGE SCALE GENOMIC DNA]</scope>
    <source>
        <strain evidence="9 10">DSM 8552</strain>
    </source>
</reference>
<dbReference type="Gene3D" id="3.40.47.10">
    <property type="match status" value="2"/>
</dbReference>
<gene>
    <name evidence="9" type="ORF">AN963_08245</name>
</gene>
<dbReference type="Pfam" id="PF02803">
    <property type="entry name" value="Thiolase_C"/>
    <property type="match status" value="1"/>
</dbReference>
<feature type="domain" description="Thiolase N-terminal" evidence="7">
    <location>
        <begin position="4"/>
        <end position="260"/>
    </location>
</feature>
<dbReference type="PROSITE" id="PS00098">
    <property type="entry name" value="THIOLASE_1"/>
    <property type="match status" value="1"/>
</dbReference>
<feature type="domain" description="Thiolase C-terminal" evidence="8">
    <location>
        <begin position="269"/>
        <end position="389"/>
    </location>
</feature>
<evidence type="ECO:0000259" key="8">
    <source>
        <dbReference type="Pfam" id="PF02803"/>
    </source>
</evidence>
<evidence type="ECO:0000256" key="5">
    <source>
        <dbReference type="ARBA" id="ARBA00030755"/>
    </source>
</evidence>
<accession>A0ABR5NDQ8</accession>
<evidence type="ECO:0000256" key="4">
    <source>
        <dbReference type="ARBA" id="ARBA00023315"/>
    </source>
</evidence>
<dbReference type="Pfam" id="PF00108">
    <property type="entry name" value="Thiolase_N"/>
    <property type="match status" value="1"/>
</dbReference>
<dbReference type="RefSeq" id="WP_055744012.1">
    <property type="nucleotide sequence ID" value="NZ_LJJB01000007.1"/>
</dbReference>
<evidence type="ECO:0000256" key="3">
    <source>
        <dbReference type="ARBA" id="ARBA00022679"/>
    </source>
</evidence>
<keyword evidence="10" id="KW-1185">Reference proteome</keyword>
<dbReference type="PROSITE" id="PS00099">
    <property type="entry name" value="THIOLASE_3"/>
    <property type="match status" value="1"/>
</dbReference>
<keyword evidence="4 6" id="KW-0012">Acyltransferase</keyword>
<dbReference type="InterPro" id="IPR020617">
    <property type="entry name" value="Thiolase_C"/>
</dbReference>
<dbReference type="CDD" id="cd00751">
    <property type="entry name" value="thiolase"/>
    <property type="match status" value="1"/>
</dbReference>
<comment type="caution">
    <text evidence="9">The sequence shown here is derived from an EMBL/GenBank/DDBJ whole genome shotgun (WGS) entry which is preliminary data.</text>
</comment>
<evidence type="ECO:0000313" key="10">
    <source>
        <dbReference type="Proteomes" id="UP000051063"/>
    </source>
</evidence>
<dbReference type="InterPro" id="IPR020610">
    <property type="entry name" value="Thiolase_AS"/>
</dbReference>
<dbReference type="PROSITE" id="PS00737">
    <property type="entry name" value="THIOLASE_2"/>
    <property type="match status" value="1"/>
</dbReference>
<protein>
    <recommendedName>
        <fullName evidence="2">acetyl-CoA C-acetyltransferase</fullName>
        <ecNumber evidence="2">2.3.1.9</ecNumber>
    </recommendedName>
    <alternativeName>
        <fullName evidence="5">Acetoacetyl-CoA thiolase</fullName>
    </alternativeName>
</protein>
<dbReference type="SUPFAM" id="SSF53901">
    <property type="entry name" value="Thiolase-like"/>
    <property type="match status" value="2"/>
</dbReference>
<dbReference type="PANTHER" id="PTHR18919:SF107">
    <property type="entry name" value="ACETYL-COA ACETYLTRANSFERASE, CYTOSOLIC"/>
    <property type="match status" value="1"/>
</dbReference>
<evidence type="ECO:0000256" key="1">
    <source>
        <dbReference type="ARBA" id="ARBA00010982"/>
    </source>
</evidence>
<dbReference type="NCBIfam" id="TIGR01930">
    <property type="entry name" value="AcCoA-C-Actrans"/>
    <property type="match status" value="1"/>
</dbReference>
<sequence>MNKIAVVGYKRTAIGKFGGVFKNVSGVELGITSIRAALEESGVKGDEVDEVVMGVCWQAGQKANPARQAAIGAGIRIEAPAVSINQQCSSGIRAVDIGADQIILGKAKVVVAGGFESMSSVPYIDRTGRWGHRRGTVMMDDSLYYDGLDDAFSGLNMGNTAETVGKQAHLSRKAVDIFAVESQEKAARAIGKSRFAIEIVPYTMKAKKAELIIDQDENPRSTTLDSLSELKPAFQAEGICTAGNSPPLSDGAAAIVLMDSEFAKEKGLKILGYYVGAVSVGVDPEMMGIGPVPAVRELLRKYSLSLDDIDFLEINEAFGAQALACIKELAFPLEKVNVNGGAIALGHPPGMTGTRLIGTLVHELRLTKKKFGIATLCAGGGPAIAALIQSAD</sequence>
<comment type="similarity">
    <text evidence="1 6">Belongs to the thiolase-like superfamily. Thiolase family.</text>
</comment>
<keyword evidence="3 6" id="KW-0808">Transferase</keyword>
<dbReference type="InterPro" id="IPR020615">
    <property type="entry name" value="Thiolase_acyl_enz_int_AS"/>
</dbReference>
<dbReference type="Proteomes" id="UP000051063">
    <property type="component" value="Unassembled WGS sequence"/>
</dbReference>
<dbReference type="InterPro" id="IPR002155">
    <property type="entry name" value="Thiolase"/>
</dbReference>
<name>A0ABR5NDQ8_BRECH</name>
<dbReference type="PANTHER" id="PTHR18919">
    <property type="entry name" value="ACETYL-COA C-ACYLTRANSFERASE"/>
    <property type="match status" value="1"/>
</dbReference>
<dbReference type="InterPro" id="IPR020613">
    <property type="entry name" value="Thiolase_CS"/>
</dbReference>
<proteinExistence type="inferred from homology"/>
<evidence type="ECO:0000256" key="2">
    <source>
        <dbReference type="ARBA" id="ARBA00012705"/>
    </source>
</evidence>
<evidence type="ECO:0000259" key="7">
    <source>
        <dbReference type="Pfam" id="PF00108"/>
    </source>
</evidence>
<dbReference type="EC" id="2.3.1.9" evidence="2"/>
<dbReference type="InterPro" id="IPR020616">
    <property type="entry name" value="Thiolase_N"/>
</dbReference>
<organism evidence="9 10">
    <name type="scientific">Brevibacillus choshinensis</name>
    <dbReference type="NCBI Taxonomy" id="54911"/>
    <lineage>
        <taxon>Bacteria</taxon>
        <taxon>Bacillati</taxon>
        <taxon>Bacillota</taxon>
        <taxon>Bacilli</taxon>
        <taxon>Bacillales</taxon>
        <taxon>Paenibacillaceae</taxon>
        <taxon>Brevibacillus</taxon>
    </lineage>
</organism>
<dbReference type="PIRSF" id="PIRSF000429">
    <property type="entry name" value="Ac-CoA_Ac_transf"/>
    <property type="match status" value="1"/>
</dbReference>
<evidence type="ECO:0000313" key="9">
    <source>
        <dbReference type="EMBL" id="KQL49699.1"/>
    </source>
</evidence>
<dbReference type="InterPro" id="IPR016039">
    <property type="entry name" value="Thiolase-like"/>
</dbReference>